<dbReference type="KEGG" id="sns:VC03_04050"/>
<dbReference type="Pfam" id="PF14296">
    <property type="entry name" value="O-ag_pol_Wzy"/>
    <property type="match status" value="1"/>
</dbReference>
<feature type="transmembrane region" description="Helical" evidence="1">
    <location>
        <begin position="417"/>
        <end position="436"/>
    </location>
</feature>
<sequence length="453" mass="52802">MKKNKVLVMHIFVILISLLLFNVLSDDMIKFKEVYLLLIYAYTMYTANIFVDYINSYMIFLYTLGLFNFSRIALDFLEYARIGWATKFANYYFCTSVVNEIIYVFLICLLFIHLGFLIAIKTSKLDFDITIKRDEVNIQFSKIVFIVFSFMLAIKLFIQFKAILAYGYNAYYTGILRNIEYPSYTYASGTIMTIAFIIFLVSKPEKSEFLIFSSIYLLVKLLDSLKGARAIFLTQFLFIFWYYVKAYKPKIRYRDLFKIFGFILAFSQILVSFREKKLFSLKIITSIENFFFSQGVSYLVLGYTIDLKERIANKLYIIQGIFGFKPQGQEALNTTNSLPDVLTYMLDPKAYIKGEGIGSNFIAESYFLGYFLMIILFVILGYLIVKYEIYVGKYRILLMLSTYLIPNLFYIPRGSLFGGGLLKFIGIYILVPLIIMKGLNLWKEYLELPTTSG</sequence>
<evidence type="ECO:0000313" key="3">
    <source>
        <dbReference type="Proteomes" id="UP000033103"/>
    </source>
</evidence>
<dbReference type="InterPro" id="IPR029468">
    <property type="entry name" value="O-ag_pol_Wzy"/>
</dbReference>
<evidence type="ECO:0000256" key="1">
    <source>
        <dbReference type="SAM" id="Phobius"/>
    </source>
</evidence>
<organism evidence="2 3">
    <name type="scientific">Sneathia vaginalis</name>
    <dbReference type="NCBI Taxonomy" id="187101"/>
    <lineage>
        <taxon>Bacteria</taxon>
        <taxon>Fusobacteriati</taxon>
        <taxon>Fusobacteriota</taxon>
        <taxon>Fusobacteriia</taxon>
        <taxon>Fusobacteriales</taxon>
        <taxon>Leptotrichiaceae</taxon>
        <taxon>Sneathia</taxon>
    </lineage>
</organism>
<accession>A0A0E3ZB85</accession>
<dbReference type="HOGENOM" id="CLU_047676_0_0_0"/>
<dbReference type="STRING" id="187101.VC03_04050"/>
<feature type="transmembrane region" description="Helical" evidence="1">
    <location>
        <begin position="394"/>
        <end position="411"/>
    </location>
</feature>
<feature type="transmembrane region" description="Helical" evidence="1">
    <location>
        <begin position="140"/>
        <end position="164"/>
    </location>
</feature>
<feature type="transmembrane region" description="Helical" evidence="1">
    <location>
        <begin position="34"/>
        <end position="51"/>
    </location>
</feature>
<feature type="transmembrane region" description="Helical" evidence="1">
    <location>
        <begin position="184"/>
        <end position="202"/>
    </location>
</feature>
<feature type="transmembrane region" description="Helical" evidence="1">
    <location>
        <begin position="367"/>
        <end position="385"/>
    </location>
</feature>
<feature type="transmembrane region" description="Helical" evidence="1">
    <location>
        <begin position="101"/>
        <end position="120"/>
    </location>
</feature>
<gene>
    <name evidence="2" type="ORF">VC03_04050</name>
</gene>
<keyword evidence="1" id="KW-0472">Membrane</keyword>
<dbReference type="EMBL" id="CP011280">
    <property type="protein sequence ID" value="AKC95676.1"/>
    <property type="molecule type" value="Genomic_DNA"/>
</dbReference>
<feature type="transmembrane region" description="Helical" evidence="1">
    <location>
        <begin position="227"/>
        <end position="244"/>
    </location>
</feature>
<keyword evidence="1" id="KW-0812">Transmembrane</keyword>
<feature type="transmembrane region" description="Helical" evidence="1">
    <location>
        <begin position="6"/>
        <end position="25"/>
    </location>
</feature>
<evidence type="ECO:0000313" key="2">
    <source>
        <dbReference type="EMBL" id="AKC95676.1"/>
    </source>
</evidence>
<dbReference type="Proteomes" id="UP000033103">
    <property type="component" value="Chromosome"/>
</dbReference>
<feature type="transmembrane region" description="Helical" evidence="1">
    <location>
        <begin position="256"/>
        <end position="273"/>
    </location>
</feature>
<proteinExistence type="predicted"/>
<name>A0A0E3ZB85_9FUSO</name>
<keyword evidence="3" id="KW-1185">Reference proteome</keyword>
<keyword evidence="1" id="KW-1133">Transmembrane helix</keyword>
<dbReference type="RefSeq" id="WP_046328782.1">
    <property type="nucleotide sequence ID" value="NZ_CP011280.1"/>
</dbReference>
<reference evidence="2 3" key="1">
    <citation type="journal article" date="2012" name="BMC Genomics">
        <title>Genomic sequence analysis and characterization of Sneathia amnii sp. nov.</title>
        <authorList>
            <consortium name="Vaginal Microbiome Consortium (additional members)"/>
            <person name="Harwich M.D.Jr."/>
            <person name="Serrano M.G."/>
            <person name="Fettweis J.M."/>
            <person name="Alves J.M."/>
            <person name="Reimers M.A."/>
            <person name="Buck G.A."/>
            <person name="Jefferson K.K."/>
        </authorList>
    </citation>
    <scope>NUCLEOTIDE SEQUENCE [LARGE SCALE GENOMIC DNA]</scope>
    <source>
        <strain evidence="2 3">SN35</strain>
    </source>
</reference>
<dbReference type="PATRIC" id="fig|1069640.6.peg.801"/>
<protein>
    <submittedName>
        <fullName evidence="2">Membrane protein</fullName>
    </submittedName>
</protein>
<dbReference type="AlphaFoldDB" id="A0A0E3ZB85"/>
<dbReference type="OrthoDB" id="78560at2"/>